<keyword evidence="3" id="KW-1185">Reference proteome</keyword>
<feature type="compositionally biased region" description="Polar residues" evidence="1">
    <location>
        <begin position="116"/>
        <end position="130"/>
    </location>
</feature>
<evidence type="ECO:0000256" key="1">
    <source>
        <dbReference type="SAM" id="MobiDB-lite"/>
    </source>
</evidence>
<feature type="compositionally biased region" description="Basic and acidic residues" evidence="1">
    <location>
        <begin position="103"/>
        <end position="115"/>
    </location>
</feature>
<gene>
    <name evidence="2" type="ORF">K431DRAFT_15776</name>
</gene>
<feature type="compositionally biased region" description="Polar residues" evidence="1">
    <location>
        <begin position="232"/>
        <end position="250"/>
    </location>
</feature>
<evidence type="ECO:0000313" key="2">
    <source>
        <dbReference type="EMBL" id="KAF2723633.1"/>
    </source>
</evidence>
<reference evidence="2" key="1">
    <citation type="journal article" date="2020" name="Stud. Mycol.">
        <title>101 Dothideomycetes genomes: a test case for predicting lifestyles and emergence of pathogens.</title>
        <authorList>
            <person name="Haridas S."/>
            <person name="Albert R."/>
            <person name="Binder M."/>
            <person name="Bloem J."/>
            <person name="Labutti K."/>
            <person name="Salamov A."/>
            <person name="Andreopoulos B."/>
            <person name="Baker S."/>
            <person name="Barry K."/>
            <person name="Bills G."/>
            <person name="Bluhm B."/>
            <person name="Cannon C."/>
            <person name="Castanera R."/>
            <person name="Culley D."/>
            <person name="Daum C."/>
            <person name="Ezra D."/>
            <person name="Gonzalez J."/>
            <person name="Henrissat B."/>
            <person name="Kuo A."/>
            <person name="Liang C."/>
            <person name="Lipzen A."/>
            <person name="Lutzoni F."/>
            <person name="Magnuson J."/>
            <person name="Mondo S."/>
            <person name="Nolan M."/>
            <person name="Ohm R."/>
            <person name="Pangilinan J."/>
            <person name="Park H.-J."/>
            <person name="Ramirez L."/>
            <person name="Alfaro M."/>
            <person name="Sun H."/>
            <person name="Tritt A."/>
            <person name="Yoshinaga Y."/>
            <person name="Zwiers L.-H."/>
            <person name="Turgeon B."/>
            <person name="Goodwin S."/>
            <person name="Spatafora J."/>
            <person name="Crous P."/>
            <person name="Grigoriev I."/>
        </authorList>
    </citation>
    <scope>NUCLEOTIDE SEQUENCE</scope>
    <source>
        <strain evidence="2">CBS 116435</strain>
    </source>
</reference>
<name>A0A9P4QAI4_9PEZI</name>
<organism evidence="2 3">
    <name type="scientific">Polychaeton citri CBS 116435</name>
    <dbReference type="NCBI Taxonomy" id="1314669"/>
    <lineage>
        <taxon>Eukaryota</taxon>
        <taxon>Fungi</taxon>
        <taxon>Dikarya</taxon>
        <taxon>Ascomycota</taxon>
        <taxon>Pezizomycotina</taxon>
        <taxon>Dothideomycetes</taxon>
        <taxon>Dothideomycetidae</taxon>
        <taxon>Capnodiales</taxon>
        <taxon>Capnodiaceae</taxon>
        <taxon>Polychaeton</taxon>
    </lineage>
</organism>
<comment type="caution">
    <text evidence="2">The sequence shown here is derived from an EMBL/GenBank/DDBJ whole genome shotgun (WGS) entry which is preliminary data.</text>
</comment>
<feature type="compositionally biased region" description="Low complexity" evidence="1">
    <location>
        <begin position="283"/>
        <end position="292"/>
    </location>
</feature>
<dbReference type="AlphaFoldDB" id="A0A9P4QAI4"/>
<feature type="compositionally biased region" description="Basic and acidic residues" evidence="1">
    <location>
        <begin position="133"/>
        <end position="144"/>
    </location>
</feature>
<feature type="region of interest" description="Disordered" evidence="1">
    <location>
        <begin position="273"/>
        <end position="292"/>
    </location>
</feature>
<feature type="compositionally biased region" description="Polar residues" evidence="1">
    <location>
        <begin position="91"/>
        <end position="101"/>
    </location>
</feature>
<sequence>MASLVMRRDLALCRERNAIASPEPMPEPEAAPTTVDEIQPIPHSSGQPVAKPANGAVDGDHLMTDASQPAEDAKPTATTLLEQSKSEETTGKQLQTDSPPTADTDRPAKEPEDSKAPSSLQIDTGNQSGADPSDARPQSKDSNKPPDTADAFSANADLDSLFNDTNSAAGGDMAGDGIDFNTAGDSEFDFDGFNTLGDSNNDGGNDLSSLLPGLEQYANHPSQGGEADFSAVFNTDGNGSGTGHSQNQAGQLDIGGDVNDSVLEDFMDFAGLGDDNGGGNGSGDIDFGFDFS</sequence>
<feature type="compositionally biased region" description="Polar residues" evidence="1">
    <location>
        <begin position="196"/>
        <end position="208"/>
    </location>
</feature>
<proteinExistence type="predicted"/>
<dbReference type="EMBL" id="MU003775">
    <property type="protein sequence ID" value="KAF2723633.1"/>
    <property type="molecule type" value="Genomic_DNA"/>
</dbReference>
<evidence type="ECO:0000313" key="3">
    <source>
        <dbReference type="Proteomes" id="UP000799441"/>
    </source>
</evidence>
<feature type="compositionally biased region" description="Low complexity" evidence="1">
    <location>
        <begin position="168"/>
        <end position="179"/>
    </location>
</feature>
<dbReference type="Proteomes" id="UP000799441">
    <property type="component" value="Unassembled WGS sequence"/>
</dbReference>
<dbReference type="OrthoDB" id="5409998at2759"/>
<accession>A0A9P4QAI4</accession>
<feature type="region of interest" description="Disordered" evidence="1">
    <location>
        <begin position="16"/>
        <end position="257"/>
    </location>
</feature>
<protein>
    <submittedName>
        <fullName evidence="2">Uncharacterized protein</fullName>
    </submittedName>
</protein>